<dbReference type="AlphaFoldDB" id="A0AAV9IVJ8"/>
<keyword evidence="1" id="KW-0812">Transmembrane</keyword>
<dbReference type="Proteomes" id="UP001301350">
    <property type="component" value="Unassembled WGS sequence"/>
</dbReference>
<evidence type="ECO:0000313" key="2">
    <source>
        <dbReference type="EMBL" id="KAK4536308.1"/>
    </source>
</evidence>
<sequence length="249" mass="27975">MAHLQRAYTSPVMAHGTERVATAKAQRRERERAALLEQLSHDQSDTAARTIYVPLLERCEAAYEAAQERWEAVRGTAAADTTSAKAELRQRRGESAARADLAWRVARFNLGWALVHQQVRTRRVLVEQGVQLLSQLREELPSGEAAVDTLAANMTAECRYFAALGRVHLQDWCGAREELLQLLEEQRQRRHLYRQARLLLEVVDERIRRDGWIGLGVTAALFGMVGTALIGGVLAWRASRNRQGGGKRS</sequence>
<evidence type="ECO:0000313" key="3">
    <source>
        <dbReference type="Proteomes" id="UP001301350"/>
    </source>
</evidence>
<protein>
    <recommendedName>
        <fullName evidence="4">Sensitive to high expression protein 9, mitochondrial</fullName>
    </recommendedName>
</protein>
<dbReference type="InterPro" id="IPR011990">
    <property type="entry name" value="TPR-like_helical_dom_sf"/>
</dbReference>
<gene>
    <name evidence="2" type="ORF">CDCA_CDCA08G2333</name>
</gene>
<dbReference type="Gene3D" id="1.25.40.10">
    <property type="entry name" value="Tetratricopeptide repeat domain"/>
    <property type="match status" value="1"/>
</dbReference>
<name>A0AAV9IVJ8_CYACA</name>
<dbReference type="SUPFAM" id="SSF48452">
    <property type="entry name" value="TPR-like"/>
    <property type="match status" value="1"/>
</dbReference>
<dbReference type="EMBL" id="JANCYW010000008">
    <property type="protein sequence ID" value="KAK4536308.1"/>
    <property type="molecule type" value="Genomic_DNA"/>
</dbReference>
<organism evidence="2 3">
    <name type="scientific">Cyanidium caldarium</name>
    <name type="common">Red alga</name>
    <dbReference type="NCBI Taxonomy" id="2771"/>
    <lineage>
        <taxon>Eukaryota</taxon>
        <taxon>Rhodophyta</taxon>
        <taxon>Bangiophyceae</taxon>
        <taxon>Cyanidiales</taxon>
        <taxon>Cyanidiaceae</taxon>
        <taxon>Cyanidium</taxon>
    </lineage>
</organism>
<keyword evidence="1" id="KW-0472">Membrane</keyword>
<feature type="transmembrane region" description="Helical" evidence="1">
    <location>
        <begin position="212"/>
        <end position="236"/>
    </location>
</feature>
<reference evidence="2 3" key="1">
    <citation type="submission" date="2022-07" db="EMBL/GenBank/DDBJ databases">
        <title>Genome-wide signatures of adaptation to extreme environments.</title>
        <authorList>
            <person name="Cho C.H."/>
            <person name="Yoon H.S."/>
        </authorList>
    </citation>
    <scope>NUCLEOTIDE SEQUENCE [LARGE SCALE GENOMIC DNA]</scope>
    <source>
        <strain evidence="2 3">DBV 063 E5</strain>
    </source>
</reference>
<evidence type="ECO:0008006" key="4">
    <source>
        <dbReference type="Google" id="ProtNLM"/>
    </source>
</evidence>
<comment type="caution">
    <text evidence="2">The sequence shown here is derived from an EMBL/GenBank/DDBJ whole genome shotgun (WGS) entry which is preliminary data.</text>
</comment>
<keyword evidence="1" id="KW-1133">Transmembrane helix</keyword>
<keyword evidence="3" id="KW-1185">Reference proteome</keyword>
<accession>A0AAV9IVJ8</accession>
<evidence type="ECO:0000256" key="1">
    <source>
        <dbReference type="SAM" id="Phobius"/>
    </source>
</evidence>
<proteinExistence type="predicted"/>